<dbReference type="InterPro" id="IPR001875">
    <property type="entry name" value="DED_dom"/>
</dbReference>
<dbReference type="Proteomes" id="UP000275408">
    <property type="component" value="Unassembled WGS sequence"/>
</dbReference>
<sequence>MALPTATSRLKPFAQGEGLLKYQIPSVLKEFVVGCVRDLSINDRAALRFLCLGDVPGSKLDVNLESDDDIFKLFEFLVKDSTLSVKDVSFLERYLSKIGREDIIQKLKQVELRMFLGNIVEGYVKLSDCVRKDSSLSECAGRSDRVVDLLLGIKTRNKRLIEEILNQLSRMDGMYDGMDDVDGTFLRICDEIIRSDLSWSGFMVYLVIIGELYGAYGLYFGTPVDVLASDGFYVCAFSGTKTSQLLAEWILENGGMVATRSTEQRNRHSRIAEGDKKASTVLLMALPTATSRLKSFAQREWLLKYQRPFVLKEFVVECMRDLSDDDKAAFRIFCLGYVPVSNMEVNLENDDEILRTASSGDRRSFPYPFSLMKYQYPQVFKSFIVQLVKSLSNDDRAAFSFLCLGNIPDSMLDGDMATDAELYKLIKSLLNAQELSSTNMSLLKYILKDIGRADLLRELEKVELQISTGVLLENYVRFKSVDGFRRDAETKPPDNLTDVLEHLLTTKQNNQEMIWQLLEQLRQISDCHQILHAFIRKTQPSWSVFTVLLVVICELYAACTPNSRDVEVLEAGYYVCWFTETETCKLLSDWIITNGGLKTYKEFVKEKKGAAISESVLFAMKESVAITSHHKEDPFSLMKYQHPPSFRAFSIEMVKSFNINDRAAVSSWCRSLILDSKLDGKMATDAGMFTLITNLQYAEELSFINLSIMKYSLTSINHFELLQECLKLRITVAIIIEC</sequence>
<dbReference type="Gene3D" id="1.10.533.10">
    <property type="entry name" value="Death Domain, Fas"/>
    <property type="match status" value="3"/>
</dbReference>
<protein>
    <recommendedName>
        <fullName evidence="2">DED domain-containing protein</fullName>
    </recommendedName>
</protein>
<dbReference type="GO" id="GO:0042981">
    <property type="term" value="P:regulation of apoptotic process"/>
    <property type="evidence" value="ECO:0007669"/>
    <property type="project" value="InterPro"/>
</dbReference>
<comment type="caution">
    <text evidence="3">The sequence shown here is derived from an EMBL/GenBank/DDBJ whole genome shotgun (WGS) entry which is preliminary data.</text>
</comment>
<dbReference type="PROSITE" id="PS50168">
    <property type="entry name" value="DED"/>
    <property type="match status" value="2"/>
</dbReference>
<organism evidence="3 4">
    <name type="scientific">Pocillopora damicornis</name>
    <name type="common">Cauliflower coral</name>
    <name type="synonym">Millepora damicornis</name>
    <dbReference type="NCBI Taxonomy" id="46731"/>
    <lineage>
        <taxon>Eukaryota</taxon>
        <taxon>Metazoa</taxon>
        <taxon>Cnidaria</taxon>
        <taxon>Anthozoa</taxon>
        <taxon>Hexacorallia</taxon>
        <taxon>Scleractinia</taxon>
        <taxon>Astrocoeniina</taxon>
        <taxon>Pocilloporidae</taxon>
        <taxon>Pocillopora</taxon>
    </lineage>
</organism>
<name>A0A3M6U0Y5_POCDA</name>
<feature type="domain" description="DED" evidence="2">
    <location>
        <begin position="379"/>
        <end position="461"/>
    </location>
</feature>
<evidence type="ECO:0000256" key="1">
    <source>
        <dbReference type="ARBA" id="ARBA00022703"/>
    </source>
</evidence>
<evidence type="ECO:0000313" key="4">
    <source>
        <dbReference type="Proteomes" id="UP000275408"/>
    </source>
</evidence>
<dbReference type="PANTHER" id="PTHR48169:SF7">
    <property type="entry name" value="CASPASE 10"/>
    <property type="match status" value="1"/>
</dbReference>
<dbReference type="EMBL" id="RCHS01002461">
    <property type="protein sequence ID" value="RMX47219.1"/>
    <property type="molecule type" value="Genomic_DNA"/>
</dbReference>
<evidence type="ECO:0000313" key="3">
    <source>
        <dbReference type="EMBL" id="RMX47219.1"/>
    </source>
</evidence>
<dbReference type="SUPFAM" id="SSF47986">
    <property type="entry name" value="DEATH domain"/>
    <property type="match status" value="2"/>
</dbReference>
<dbReference type="Pfam" id="PF01335">
    <property type="entry name" value="DED"/>
    <property type="match status" value="1"/>
</dbReference>
<dbReference type="SMART" id="SM00031">
    <property type="entry name" value="DED"/>
    <property type="match status" value="2"/>
</dbReference>
<proteinExistence type="predicted"/>
<feature type="domain" description="DED" evidence="2">
    <location>
        <begin position="27"/>
        <end position="109"/>
    </location>
</feature>
<evidence type="ECO:0000259" key="2">
    <source>
        <dbReference type="PROSITE" id="PS50168"/>
    </source>
</evidence>
<dbReference type="AlphaFoldDB" id="A0A3M6U0Y5"/>
<keyword evidence="1" id="KW-0053">Apoptosis</keyword>
<dbReference type="GO" id="GO:0006915">
    <property type="term" value="P:apoptotic process"/>
    <property type="evidence" value="ECO:0007669"/>
    <property type="project" value="UniProtKB-KW"/>
</dbReference>
<dbReference type="OrthoDB" id="5971395at2759"/>
<accession>A0A3M6U0Y5</accession>
<reference evidence="3 4" key="1">
    <citation type="journal article" date="2018" name="Sci. Rep.">
        <title>Comparative analysis of the Pocillopora damicornis genome highlights role of immune system in coral evolution.</title>
        <authorList>
            <person name="Cunning R."/>
            <person name="Bay R.A."/>
            <person name="Gillette P."/>
            <person name="Baker A.C."/>
            <person name="Traylor-Knowles N."/>
        </authorList>
    </citation>
    <scope>NUCLEOTIDE SEQUENCE [LARGE SCALE GENOMIC DNA]</scope>
    <source>
        <strain evidence="3">RSMAS</strain>
        <tissue evidence="3">Whole animal</tissue>
    </source>
</reference>
<dbReference type="InterPro" id="IPR011029">
    <property type="entry name" value="DEATH-like_dom_sf"/>
</dbReference>
<keyword evidence="4" id="KW-1185">Reference proteome</keyword>
<gene>
    <name evidence="3" type="ORF">pdam_00021933</name>
</gene>
<dbReference type="PANTHER" id="PTHR48169">
    <property type="entry name" value="DED DOMAIN-CONTAINING PROTEIN"/>
    <property type="match status" value="1"/>
</dbReference>